<dbReference type="EMBL" id="BKCJ010964608">
    <property type="protein sequence ID" value="GFC55282.1"/>
    <property type="molecule type" value="Genomic_DNA"/>
</dbReference>
<dbReference type="AlphaFoldDB" id="A0A699PYH8"/>
<reference evidence="1" key="1">
    <citation type="journal article" date="2019" name="Sci. Rep.">
        <title>Draft genome of Tanacetum cinerariifolium, the natural source of mosquito coil.</title>
        <authorList>
            <person name="Yamashiro T."/>
            <person name="Shiraishi A."/>
            <person name="Satake H."/>
            <person name="Nakayama K."/>
        </authorList>
    </citation>
    <scope>NUCLEOTIDE SEQUENCE</scope>
</reference>
<accession>A0A699PYH8</accession>
<evidence type="ECO:0000313" key="1">
    <source>
        <dbReference type="EMBL" id="GFC55282.1"/>
    </source>
</evidence>
<proteinExistence type="predicted"/>
<comment type="caution">
    <text evidence="1">The sequence shown here is derived from an EMBL/GenBank/DDBJ whole genome shotgun (WGS) entry which is preliminary data.</text>
</comment>
<sequence>EEDDTVLHIEKTGMLMLVVKVDVGGMTVDVVDKLNCSFDDVQPRQVDLRSAHALTELHWYDTHVNPDRHEVDQQYFFNRVTPFSSIDGQRSGPLSTDSRILRPCCRFNIYISIRLFHESYISFSNIGGRLSAPDKIALSARLVILNFVM</sequence>
<gene>
    <name evidence="1" type="ORF">Tci_827252</name>
</gene>
<organism evidence="1">
    <name type="scientific">Tanacetum cinerariifolium</name>
    <name type="common">Dalmatian daisy</name>
    <name type="synonym">Chrysanthemum cinerariifolium</name>
    <dbReference type="NCBI Taxonomy" id="118510"/>
    <lineage>
        <taxon>Eukaryota</taxon>
        <taxon>Viridiplantae</taxon>
        <taxon>Streptophyta</taxon>
        <taxon>Embryophyta</taxon>
        <taxon>Tracheophyta</taxon>
        <taxon>Spermatophyta</taxon>
        <taxon>Magnoliopsida</taxon>
        <taxon>eudicotyledons</taxon>
        <taxon>Gunneridae</taxon>
        <taxon>Pentapetalae</taxon>
        <taxon>asterids</taxon>
        <taxon>campanulids</taxon>
        <taxon>Asterales</taxon>
        <taxon>Asteraceae</taxon>
        <taxon>Asteroideae</taxon>
        <taxon>Anthemideae</taxon>
        <taxon>Anthemidinae</taxon>
        <taxon>Tanacetum</taxon>
    </lineage>
</organism>
<protein>
    <submittedName>
        <fullName evidence="1">Uncharacterized protein</fullName>
    </submittedName>
</protein>
<name>A0A699PYH8_TANCI</name>
<feature type="non-terminal residue" evidence="1">
    <location>
        <position position="1"/>
    </location>
</feature>